<dbReference type="PROSITE" id="PS51257">
    <property type="entry name" value="PROKAR_LIPOPROTEIN"/>
    <property type="match status" value="1"/>
</dbReference>
<dbReference type="Proteomes" id="UP000734218">
    <property type="component" value="Unassembled WGS sequence"/>
</dbReference>
<protein>
    <submittedName>
        <fullName evidence="5">Peptide/nickel transport system substrate-binding protein</fullName>
    </submittedName>
</protein>
<dbReference type="PANTHER" id="PTHR30290:SF83">
    <property type="entry name" value="ABC TRANSPORTER SUBSTRATE-BINDING PROTEIN"/>
    <property type="match status" value="1"/>
</dbReference>
<dbReference type="InterPro" id="IPR039424">
    <property type="entry name" value="SBP_5"/>
</dbReference>
<reference evidence="5 6" key="1">
    <citation type="submission" date="2020-03" db="EMBL/GenBank/DDBJ databases">
        <title>Genomic Encyclopedia of Type Strains, Phase IV (KMG-IV): sequencing the most valuable type-strain genomes for metagenomic binning, comparative biology and taxonomic classification.</title>
        <authorList>
            <person name="Goeker M."/>
        </authorList>
    </citation>
    <scope>NUCLEOTIDE SEQUENCE [LARGE SCALE GENOMIC DNA]</scope>
    <source>
        <strain evidence="5 6">DSM 27651</strain>
    </source>
</reference>
<comment type="similarity">
    <text evidence="2">Belongs to the bacterial solute-binding protein 5 family.</text>
</comment>
<gene>
    <name evidence="5" type="ORF">GGR88_000203</name>
</gene>
<feature type="region of interest" description="Disordered" evidence="3">
    <location>
        <begin position="177"/>
        <end position="201"/>
    </location>
</feature>
<evidence type="ECO:0000256" key="2">
    <source>
        <dbReference type="ARBA" id="ARBA00005695"/>
    </source>
</evidence>
<evidence type="ECO:0000313" key="6">
    <source>
        <dbReference type="Proteomes" id="UP000734218"/>
    </source>
</evidence>
<dbReference type="PANTHER" id="PTHR30290">
    <property type="entry name" value="PERIPLASMIC BINDING COMPONENT OF ABC TRANSPORTER"/>
    <property type="match status" value="1"/>
</dbReference>
<proteinExistence type="inferred from homology"/>
<evidence type="ECO:0000256" key="1">
    <source>
        <dbReference type="ARBA" id="ARBA00004418"/>
    </source>
</evidence>
<dbReference type="Gene3D" id="3.40.190.10">
    <property type="entry name" value="Periplasmic binding protein-like II"/>
    <property type="match status" value="1"/>
</dbReference>
<dbReference type="InterPro" id="IPR000914">
    <property type="entry name" value="SBP_5_dom"/>
</dbReference>
<comment type="caution">
    <text evidence="5">The sequence shown here is derived from an EMBL/GenBank/DDBJ whole genome shotgun (WGS) entry which is preliminary data.</text>
</comment>
<feature type="domain" description="Solute-binding protein family 5" evidence="4">
    <location>
        <begin position="68"/>
        <end position="324"/>
    </location>
</feature>
<comment type="subcellular location">
    <subcellularLocation>
        <location evidence="1">Periplasm</location>
    </subcellularLocation>
</comment>
<dbReference type="Pfam" id="PF00496">
    <property type="entry name" value="SBP_bac_5"/>
    <property type="match status" value="1"/>
</dbReference>
<dbReference type="Gene3D" id="3.10.105.10">
    <property type="entry name" value="Dipeptide-binding Protein, Domain 3"/>
    <property type="match status" value="1"/>
</dbReference>
<evidence type="ECO:0000259" key="4">
    <source>
        <dbReference type="Pfam" id="PF00496"/>
    </source>
</evidence>
<evidence type="ECO:0000256" key="3">
    <source>
        <dbReference type="SAM" id="MobiDB-lite"/>
    </source>
</evidence>
<keyword evidence="6" id="KW-1185">Reference proteome</keyword>
<accession>A0ABX0XHD2</accession>
<dbReference type="SUPFAM" id="SSF53850">
    <property type="entry name" value="Periplasmic binding protein-like II"/>
    <property type="match status" value="1"/>
</dbReference>
<name>A0ABX0XHD2_9SPHN</name>
<dbReference type="RefSeq" id="WP_167952115.1">
    <property type="nucleotide sequence ID" value="NZ_JAATJE010000001.1"/>
</dbReference>
<organism evidence="5 6">
    <name type="scientific">Sphingomonas jejuensis</name>
    <dbReference type="NCBI Taxonomy" id="904715"/>
    <lineage>
        <taxon>Bacteria</taxon>
        <taxon>Pseudomonadati</taxon>
        <taxon>Pseudomonadota</taxon>
        <taxon>Alphaproteobacteria</taxon>
        <taxon>Sphingomonadales</taxon>
        <taxon>Sphingomonadaceae</taxon>
        <taxon>Sphingomonas</taxon>
    </lineage>
</organism>
<evidence type="ECO:0000313" key="5">
    <source>
        <dbReference type="EMBL" id="NJC32729.1"/>
    </source>
</evidence>
<sequence length="487" mass="51113">MPRLLLMTLAALAVAGCGPRSDDGPINVALIGPSPRLADPNDGALSPPTRVLLSAVSQGLVAFDAAGQIEPALAERWMVTDDGLSYIFRLREARWPDGERVTARQVQRGLRRALARSSDNVMKPALEAIEDVVVVTPQVIEIRLRTARPPLLELLAQPELSLLGANGGAGPFRIAAPTGDPLRLEPLPDPTAPDDSDASTAPTRALLLSGGRAAIAVARFVAGEADLVLGGTVDDLPVARAARAGDNLLRFDPAQGLMGLQLVTADGFLADQANRQTLALALDRARLAAAFSVPGWGAVETVLPESYRSAAPPTIPAWAAVPAAQRRALARERVQTWTAANGPVPPIRIAMPSGPGGTVLWGLIASDLLDVGLQAERVAPGEAADLRFVDAVAPAGSAIWYLSGLGCAPDAWCDPRVAEALANARRATTLAQRGISLAAADRALAETASLIPLARPIRWSLVSPRLRAFTTNAQAVHPLYHLISRTR</sequence>
<dbReference type="EMBL" id="JAATJE010000001">
    <property type="protein sequence ID" value="NJC32729.1"/>
    <property type="molecule type" value="Genomic_DNA"/>
</dbReference>
<dbReference type="Gene3D" id="3.90.76.10">
    <property type="entry name" value="Dipeptide-binding Protein, Domain 1"/>
    <property type="match status" value="1"/>
</dbReference>